<dbReference type="Proteomes" id="UP001149719">
    <property type="component" value="Unassembled WGS sequence"/>
</dbReference>
<feature type="transmembrane region" description="Helical" evidence="1">
    <location>
        <begin position="73"/>
        <end position="92"/>
    </location>
</feature>
<dbReference type="RefSeq" id="WP_269122469.1">
    <property type="nucleotide sequence ID" value="NZ_JAPUBN010000007.1"/>
</dbReference>
<gene>
    <name evidence="2" type="ORF">O1D97_02315</name>
</gene>
<keyword evidence="1" id="KW-0812">Transmembrane</keyword>
<sequence>MGLILLPLVIIFAVITALFVRKGFKGAKLDAKNAQSTSKHWANIILLSSLFAILSLVFTLLSKVNENLYQFDLVIYILFTPMTGLIILGLLLPKSSLVLRNIRHALYIATLFIFPLAQIMQEYSLPWFNILTHI</sequence>
<evidence type="ECO:0000256" key="1">
    <source>
        <dbReference type="SAM" id="Phobius"/>
    </source>
</evidence>
<accession>A0ABT4JSD1</accession>
<keyword evidence="1" id="KW-1133">Transmembrane helix</keyword>
<keyword evidence="3" id="KW-1185">Reference proteome</keyword>
<comment type="caution">
    <text evidence="2">The sequence shown here is derived from an EMBL/GenBank/DDBJ whole genome shotgun (WGS) entry which is preliminary data.</text>
</comment>
<feature type="transmembrane region" description="Helical" evidence="1">
    <location>
        <begin position="104"/>
        <end position="121"/>
    </location>
</feature>
<organism evidence="2 3">
    <name type="scientific">Marinomonas phaeophyticola</name>
    <dbReference type="NCBI Taxonomy" id="3004091"/>
    <lineage>
        <taxon>Bacteria</taxon>
        <taxon>Pseudomonadati</taxon>
        <taxon>Pseudomonadota</taxon>
        <taxon>Gammaproteobacteria</taxon>
        <taxon>Oceanospirillales</taxon>
        <taxon>Oceanospirillaceae</taxon>
        <taxon>Marinomonas</taxon>
    </lineage>
</organism>
<dbReference type="EMBL" id="JAPUBN010000007">
    <property type="protein sequence ID" value="MCZ2720509.1"/>
    <property type="molecule type" value="Genomic_DNA"/>
</dbReference>
<evidence type="ECO:0000313" key="3">
    <source>
        <dbReference type="Proteomes" id="UP001149719"/>
    </source>
</evidence>
<reference evidence="2" key="1">
    <citation type="submission" date="2022-12" db="EMBL/GenBank/DDBJ databases">
        <title>Marinomonas 15G1-11 sp. nov, isolated from marine algae.</title>
        <authorList>
            <person name="Butt M."/>
            <person name="Choi D.G."/>
            <person name="Kim J.M."/>
            <person name="Lee J.K."/>
            <person name="Baek J.H."/>
            <person name="Jeon C.O."/>
        </authorList>
    </citation>
    <scope>NUCLEOTIDE SEQUENCE</scope>
    <source>
        <strain evidence="2">15G1-11</strain>
    </source>
</reference>
<feature type="transmembrane region" description="Helical" evidence="1">
    <location>
        <begin position="6"/>
        <end position="24"/>
    </location>
</feature>
<feature type="transmembrane region" description="Helical" evidence="1">
    <location>
        <begin position="44"/>
        <end position="61"/>
    </location>
</feature>
<proteinExistence type="predicted"/>
<protein>
    <submittedName>
        <fullName evidence="2">Uncharacterized protein</fullName>
    </submittedName>
</protein>
<name>A0ABT4JSD1_9GAMM</name>
<keyword evidence="1" id="KW-0472">Membrane</keyword>
<evidence type="ECO:0000313" key="2">
    <source>
        <dbReference type="EMBL" id="MCZ2720509.1"/>
    </source>
</evidence>